<feature type="region of interest" description="Disordered" evidence="1">
    <location>
        <begin position="1"/>
        <end position="29"/>
    </location>
</feature>
<dbReference type="CDD" id="cd03801">
    <property type="entry name" value="GT4_PimA-like"/>
    <property type="match status" value="1"/>
</dbReference>
<keyword evidence="2" id="KW-0808">Transferase</keyword>
<evidence type="ECO:0000313" key="2">
    <source>
        <dbReference type="EMBL" id="MQX36801.1"/>
    </source>
</evidence>
<sequence>MTRSDPPPPPPPPVAFYAPMKAPDHPVPSGDRQIARGLMAALGAAGFAPRVACRFRAWEGRGDPVRQARLRRAGLWLADRLADSLARLPPERRPRLWFTYHLYHKAPDWLGPRVSARLGIPYAVAEASRALKQKHGPWADGFAEADAALTRADRVFAMTARGACGVAPVAGDRLVRLAPFLSDPGLIDPATVDRPAARAALAAAHGLDPGRRWLVTVAMMRPGDKLASFRLLAEALRRVGEGPPWTLLIAGDGAARAEVEAAFAGLPVVRLGALDPPALRDLYGAGDLFVWPGLNEGYGMVYIEAQAHGLPVVACDSGGVADVVRDGDGGRLVPDATPDGVAGAVVAVLADDALRVDQGVRARRKAAAEHGLERAADTLGAALGPLLPA</sequence>
<feature type="compositionally biased region" description="Pro residues" evidence="1">
    <location>
        <begin position="1"/>
        <end position="14"/>
    </location>
</feature>
<proteinExistence type="predicted"/>
<dbReference type="Pfam" id="PF13692">
    <property type="entry name" value="Glyco_trans_1_4"/>
    <property type="match status" value="1"/>
</dbReference>
<dbReference type="AlphaFoldDB" id="A0A7X2D3I5"/>
<gene>
    <name evidence="2" type="ORF">GHC57_09760</name>
</gene>
<name>A0A7X2D3I5_9PROT</name>
<organism evidence="2 3">
    <name type="scientific">Roseospira navarrensis</name>
    <dbReference type="NCBI Taxonomy" id="140058"/>
    <lineage>
        <taxon>Bacteria</taxon>
        <taxon>Pseudomonadati</taxon>
        <taxon>Pseudomonadota</taxon>
        <taxon>Alphaproteobacteria</taxon>
        <taxon>Rhodospirillales</taxon>
        <taxon>Rhodospirillaceae</taxon>
        <taxon>Roseospira</taxon>
    </lineage>
</organism>
<dbReference type="InterPro" id="IPR050194">
    <property type="entry name" value="Glycosyltransferase_grp1"/>
</dbReference>
<keyword evidence="3" id="KW-1185">Reference proteome</keyword>
<reference evidence="2 3" key="1">
    <citation type="submission" date="2019-10" db="EMBL/GenBank/DDBJ databases">
        <title>Draft whole-genome sequence of the purple nonsulfur photosynthetic bacterium Roseospira navarrensis DSM 15114.</title>
        <authorList>
            <person name="Kyndt J.A."/>
            <person name="Meyer T.E."/>
        </authorList>
    </citation>
    <scope>NUCLEOTIDE SEQUENCE [LARGE SCALE GENOMIC DNA]</scope>
    <source>
        <strain evidence="2 3">DSM 15114</strain>
    </source>
</reference>
<dbReference type="Gene3D" id="3.40.50.2000">
    <property type="entry name" value="Glycogen Phosphorylase B"/>
    <property type="match status" value="2"/>
</dbReference>
<dbReference type="OrthoDB" id="5443996at2"/>
<dbReference type="RefSeq" id="WP_153343626.1">
    <property type="nucleotide sequence ID" value="NZ_WIVE01000026.1"/>
</dbReference>
<protein>
    <submittedName>
        <fullName evidence="2">Glycosyltransferase</fullName>
    </submittedName>
</protein>
<evidence type="ECO:0000313" key="3">
    <source>
        <dbReference type="Proteomes" id="UP000434582"/>
    </source>
</evidence>
<dbReference type="EMBL" id="WIVE01000026">
    <property type="protein sequence ID" value="MQX36801.1"/>
    <property type="molecule type" value="Genomic_DNA"/>
</dbReference>
<dbReference type="Proteomes" id="UP000434582">
    <property type="component" value="Unassembled WGS sequence"/>
</dbReference>
<comment type="caution">
    <text evidence="2">The sequence shown here is derived from an EMBL/GenBank/DDBJ whole genome shotgun (WGS) entry which is preliminary data.</text>
</comment>
<evidence type="ECO:0000256" key="1">
    <source>
        <dbReference type="SAM" id="MobiDB-lite"/>
    </source>
</evidence>
<dbReference type="SUPFAM" id="SSF53756">
    <property type="entry name" value="UDP-Glycosyltransferase/glycogen phosphorylase"/>
    <property type="match status" value="1"/>
</dbReference>
<dbReference type="PANTHER" id="PTHR45947:SF3">
    <property type="entry name" value="SULFOQUINOVOSYL TRANSFERASE SQD2"/>
    <property type="match status" value="1"/>
</dbReference>
<accession>A0A7X2D3I5</accession>
<dbReference type="PANTHER" id="PTHR45947">
    <property type="entry name" value="SULFOQUINOVOSYL TRANSFERASE SQD2"/>
    <property type="match status" value="1"/>
</dbReference>
<dbReference type="GO" id="GO:0016758">
    <property type="term" value="F:hexosyltransferase activity"/>
    <property type="evidence" value="ECO:0007669"/>
    <property type="project" value="TreeGrafter"/>
</dbReference>